<dbReference type="Pfam" id="PF00805">
    <property type="entry name" value="Pentapeptide"/>
    <property type="match status" value="2"/>
</dbReference>
<organism evidence="1 2">
    <name type="scientific">Leptolyngbya foveolarum</name>
    <dbReference type="NCBI Taxonomy" id="47253"/>
    <lineage>
        <taxon>Bacteria</taxon>
        <taxon>Bacillati</taxon>
        <taxon>Cyanobacteriota</taxon>
        <taxon>Cyanophyceae</taxon>
        <taxon>Leptolyngbyales</taxon>
        <taxon>Leptolyngbyaceae</taxon>
        <taxon>Leptolyngbya group</taxon>
        <taxon>Leptolyngbya</taxon>
    </lineage>
</organism>
<proteinExistence type="predicted"/>
<gene>
    <name evidence="1" type="ORF">DCF25_01465</name>
</gene>
<comment type="caution">
    <text evidence="1">The sequence shown here is derived from an EMBL/GenBank/DDBJ whole genome shotgun (WGS) entry which is preliminary data.</text>
</comment>
<dbReference type="PANTHER" id="PTHR14136">
    <property type="entry name" value="BTB_POZ DOMAIN-CONTAINING PROTEIN KCTD9"/>
    <property type="match status" value="1"/>
</dbReference>
<dbReference type="EMBL" id="QBMC01000005">
    <property type="protein sequence ID" value="PZO22944.1"/>
    <property type="molecule type" value="Genomic_DNA"/>
</dbReference>
<dbReference type="AlphaFoldDB" id="A0A2W4US29"/>
<reference evidence="2" key="1">
    <citation type="submission" date="2018-04" db="EMBL/GenBank/DDBJ databases">
        <authorList>
            <person name="Cornet L."/>
        </authorList>
    </citation>
    <scope>NUCLEOTIDE SEQUENCE [LARGE SCALE GENOMIC DNA]</scope>
</reference>
<accession>A0A2W4US29</accession>
<dbReference type="InterPro" id="IPR001646">
    <property type="entry name" value="5peptide_repeat"/>
</dbReference>
<evidence type="ECO:0000313" key="2">
    <source>
        <dbReference type="Proteomes" id="UP000249354"/>
    </source>
</evidence>
<sequence length="223" mass="24578">MDALSLLETGIDSWNQWRSLHPHAAIDLAHQDLSHGYFFEGNFQGANLTGANLQRACLIGANLSQADLTGADLTDAYLGDANLTGANLSQANLTDTCLDHTDLRTANLLGATLTGADIRTAQLPDPHADPYIDDFINFLAKRQLAPQSPAKASKPIAYSVARYRQSLLRQMIAQIPHLSRLPDRSAATRQQAIRQSAVLVTQPAKKKKPENPNRRRLHKFYIF</sequence>
<dbReference type="InterPro" id="IPR051082">
    <property type="entry name" value="Pentapeptide-BTB/POZ_domain"/>
</dbReference>
<dbReference type="Proteomes" id="UP000249354">
    <property type="component" value="Unassembled WGS sequence"/>
</dbReference>
<dbReference type="SUPFAM" id="SSF141571">
    <property type="entry name" value="Pentapeptide repeat-like"/>
    <property type="match status" value="1"/>
</dbReference>
<evidence type="ECO:0000313" key="1">
    <source>
        <dbReference type="EMBL" id="PZO22944.1"/>
    </source>
</evidence>
<name>A0A2W4US29_9CYAN</name>
<protein>
    <recommendedName>
        <fullName evidence="3">Pentapeptide repeat-containing protein</fullName>
    </recommendedName>
</protein>
<reference evidence="1 2" key="2">
    <citation type="submission" date="2018-06" db="EMBL/GenBank/DDBJ databases">
        <title>Metagenomic assembly of (sub)arctic Cyanobacteria and their associated microbiome from non-axenic cultures.</title>
        <authorList>
            <person name="Baurain D."/>
        </authorList>
    </citation>
    <scope>NUCLEOTIDE SEQUENCE [LARGE SCALE GENOMIC DNA]</scope>
    <source>
        <strain evidence="1">ULC129bin1</strain>
    </source>
</reference>
<evidence type="ECO:0008006" key="3">
    <source>
        <dbReference type="Google" id="ProtNLM"/>
    </source>
</evidence>
<dbReference type="PANTHER" id="PTHR14136:SF17">
    <property type="entry name" value="BTB_POZ DOMAIN-CONTAINING PROTEIN KCTD9"/>
    <property type="match status" value="1"/>
</dbReference>
<dbReference type="Gene3D" id="2.160.20.80">
    <property type="entry name" value="E3 ubiquitin-protein ligase SopA"/>
    <property type="match status" value="1"/>
</dbReference>